<gene>
    <name evidence="1" type="ORF">Hamer_G007911</name>
</gene>
<organism evidence="1 2">
    <name type="scientific">Homarus americanus</name>
    <name type="common">American lobster</name>
    <dbReference type="NCBI Taxonomy" id="6706"/>
    <lineage>
        <taxon>Eukaryota</taxon>
        <taxon>Metazoa</taxon>
        <taxon>Ecdysozoa</taxon>
        <taxon>Arthropoda</taxon>
        <taxon>Crustacea</taxon>
        <taxon>Multicrustacea</taxon>
        <taxon>Malacostraca</taxon>
        <taxon>Eumalacostraca</taxon>
        <taxon>Eucarida</taxon>
        <taxon>Decapoda</taxon>
        <taxon>Pleocyemata</taxon>
        <taxon>Astacidea</taxon>
        <taxon>Nephropoidea</taxon>
        <taxon>Nephropidae</taxon>
        <taxon>Homarus</taxon>
    </lineage>
</organism>
<dbReference type="Proteomes" id="UP000747542">
    <property type="component" value="Unassembled WGS sequence"/>
</dbReference>
<feature type="non-terminal residue" evidence="1">
    <location>
        <position position="257"/>
    </location>
</feature>
<proteinExistence type="predicted"/>
<keyword evidence="2" id="KW-1185">Reference proteome</keyword>
<accession>A0A8J5JZN3</accession>
<sequence length="257" mass="28577">VAFVSLTASRLTLLRSGPDVSAMVIDGAAFAQMIKPSKRRPSKSIAKQFFSLIQYYMMAWKSEMTGCGFGCLSAGREVIIVTDGEDVLCVHDCVDLSRFTLCSHKEADTRIILHYIDAASKGHNRILAVEELWITFGSGNNFRYLPIHLYASAMGQEKAGALPMFHATKGCDAVSFCGRGKKTAWDIWRSCEQATHMFLLLTASPGAIIDEQLAVLERFIVLLYGRNSEIKKVNDALKYLYTNKGRGLKGFHQPKLR</sequence>
<name>A0A8J5JZN3_HOMAM</name>
<reference evidence="1" key="1">
    <citation type="journal article" date="2021" name="Sci. Adv.">
        <title>The American lobster genome reveals insights on longevity, neural, and immune adaptations.</title>
        <authorList>
            <person name="Polinski J.M."/>
            <person name="Zimin A.V."/>
            <person name="Clark K.F."/>
            <person name="Kohn A.B."/>
            <person name="Sadowski N."/>
            <person name="Timp W."/>
            <person name="Ptitsyn A."/>
            <person name="Khanna P."/>
            <person name="Romanova D.Y."/>
            <person name="Williams P."/>
            <person name="Greenwood S.J."/>
            <person name="Moroz L.L."/>
            <person name="Walt D.R."/>
            <person name="Bodnar A.G."/>
        </authorList>
    </citation>
    <scope>NUCLEOTIDE SEQUENCE</scope>
    <source>
        <strain evidence="1">GMGI-L3</strain>
    </source>
</reference>
<comment type="caution">
    <text evidence="1">The sequence shown here is derived from an EMBL/GenBank/DDBJ whole genome shotgun (WGS) entry which is preliminary data.</text>
</comment>
<protein>
    <submittedName>
        <fullName evidence="1">Uncharacterized protein</fullName>
    </submittedName>
</protein>
<dbReference type="EMBL" id="JAHLQT010027705">
    <property type="protein sequence ID" value="KAG7162384.1"/>
    <property type="molecule type" value="Genomic_DNA"/>
</dbReference>
<dbReference type="AlphaFoldDB" id="A0A8J5JZN3"/>
<evidence type="ECO:0000313" key="1">
    <source>
        <dbReference type="EMBL" id="KAG7162384.1"/>
    </source>
</evidence>
<evidence type="ECO:0000313" key="2">
    <source>
        <dbReference type="Proteomes" id="UP000747542"/>
    </source>
</evidence>